<dbReference type="FunFam" id="2.60.40.10:FF:000791">
    <property type="entry name" value="Two-component system sensor histidine kinase/response regulator"/>
    <property type="match status" value="1"/>
</dbReference>
<dbReference type="Proteomes" id="UP000434850">
    <property type="component" value="Unassembled WGS sequence"/>
</dbReference>
<evidence type="ECO:0000256" key="14">
    <source>
        <dbReference type="SAM" id="Coils"/>
    </source>
</evidence>
<evidence type="ECO:0000256" key="10">
    <source>
        <dbReference type="ARBA" id="ARBA00022989"/>
    </source>
</evidence>
<dbReference type="Gene3D" id="2.60.40.10">
    <property type="entry name" value="Immunoglobulins"/>
    <property type="match status" value="1"/>
</dbReference>
<dbReference type="PRINTS" id="PR00344">
    <property type="entry name" value="BCTRLSENSOR"/>
</dbReference>
<dbReference type="InterPro" id="IPR013783">
    <property type="entry name" value="Ig-like_fold"/>
</dbReference>
<dbReference type="InterPro" id="IPR004358">
    <property type="entry name" value="Sig_transdc_His_kin-like_C"/>
</dbReference>
<dbReference type="Gene3D" id="1.10.287.130">
    <property type="match status" value="1"/>
</dbReference>
<feature type="domain" description="Response regulatory" evidence="16">
    <location>
        <begin position="1163"/>
        <end position="1275"/>
    </location>
</feature>
<keyword evidence="8" id="KW-0418">Kinase</keyword>
<evidence type="ECO:0000256" key="2">
    <source>
        <dbReference type="ARBA" id="ARBA00004370"/>
    </source>
</evidence>
<dbReference type="PROSITE" id="PS50109">
    <property type="entry name" value="HIS_KIN"/>
    <property type="match status" value="1"/>
</dbReference>
<dbReference type="FunFam" id="3.30.565.10:FF:000010">
    <property type="entry name" value="Sensor histidine kinase RcsC"/>
    <property type="match status" value="1"/>
</dbReference>
<dbReference type="InterPro" id="IPR001789">
    <property type="entry name" value="Sig_transdc_resp-reg_receiver"/>
</dbReference>
<dbReference type="Gene3D" id="3.30.565.10">
    <property type="entry name" value="Histidine kinase-like ATPase, C-terminal domain"/>
    <property type="match status" value="1"/>
</dbReference>
<evidence type="ECO:0000256" key="5">
    <source>
        <dbReference type="ARBA" id="ARBA00022679"/>
    </source>
</evidence>
<evidence type="ECO:0000256" key="13">
    <source>
        <dbReference type="PROSITE-ProRule" id="PRU00169"/>
    </source>
</evidence>
<comment type="caution">
    <text evidence="17">The sequence shown here is derived from an EMBL/GenBank/DDBJ whole genome shotgun (WGS) entry which is preliminary data.</text>
</comment>
<protein>
    <recommendedName>
        <fullName evidence="3">histidine kinase</fullName>
        <ecNumber evidence="3">2.7.13.3</ecNumber>
    </recommendedName>
</protein>
<dbReference type="InterPro" id="IPR036097">
    <property type="entry name" value="HisK_dim/P_sf"/>
</dbReference>
<dbReference type="InterPro" id="IPR011006">
    <property type="entry name" value="CheY-like_superfamily"/>
</dbReference>
<keyword evidence="14" id="KW-0175">Coiled coil</keyword>
<evidence type="ECO:0000256" key="9">
    <source>
        <dbReference type="ARBA" id="ARBA00022840"/>
    </source>
</evidence>
<comment type="catalytic activity">
    <reaction evidence="1">
        <text>ATP + protein L-histidine = ADP + protein N-phospho-L-histidine.</text>
        <dbReference type="EC" id="2.7.13.3"/>
    </reaction>
</comment>
<dbReference type="PROSITE" id="PS50110">
    <property type="entry name" value="RESPONSE_REGULATORY"/>
    <property type="match status" value="2"/>
</dbReference>
<dbReference type="RefSeq" id="WP_157541448.1">
    <property type="nucleotide sequence ID" value="NZ_WQLA01000003.1"/>
</dbReference>
<dbReference type="Pfam" id="PF07495">
    <property type="entry name" value="Y_Y_Y"/>
    <property type="match status" value="1"/>
</dbReference>
<keyword evidence="11" id="KW-0902">Two-component regulatory system</keyword>
<dbReference type="EC" id="2.7.13.3" evidence="3"/>
<dbReference type="InterPro" id="IPR011123">
    <property type="entry name" value="Y_Y_Y"/>
</dbReference>
<dbReference type="Pfam" id="PF02518">
    <property type="entry name" value="HATPase_c"/>
    <property type="match status" value="1"/>
</dbReference>
<dbReference type="CDD" id="cd16922">
    <property type="entry name" value="HATPase_EvgS-ArcB-TorS-like"/>
    <property type="match status" value="1"/>
</dbReference>
<evidence type="ECO:0000256" key="3">
    <source>
        <dbReference type="ARBA" id="ARBA00012438"/>
    </source>
</evidence>
<dbReference type="Pfam" id="PF07494">
    <property type="entry name" value="Reg_prop"/>
    <property type="match status" value="7"/>
</dbReference>
<dbReference type="InterPro" id="IPR003661">
    <property type="entry name" value="HisK_dim/P_dom"/>
</dbReference>
<dbReference type="Gene3D" id="3.40.50.2300">
    <property type="match status" value="2"/>
</dbReference>
<sequence length="1417" mass="158173">MGLIGKIYLFLFLFIYCGFTAYGQREVINLSPFNSFQGLSQNTINAVIRDHYGFIWIGTQDGLNCYDGYKNIVYKHRSNDANSLPANYISSICEDAHGDIWIGTRTGGLSRYDRRTESFFNYLNVKNKGSAAFSEKNINTVYAGNGTMVWIGTDKSLIQYDLQTKLFKDYQSLSLPISPGVAAIYTVYQAGNYNLWVGTDNGLRLFNILNKKWLNPHISNIKASKSAVYAINEDKDNNLWLGTSTGLSLLNVKDGKIISYAVEPDKNSENKTNPVYCIAQSGNILWLGTNTTLQTFDIQKRELIKLPIKTSDGSNMPNDAVYSLLSDATGTLWIGTSSQGILKYNKNITIVEWFKAANYSLPSAQNIIRSMAEDGRGNLYLATDDGLDYVEQSGKLIKHYHHLSNGNSLSSNYTTDVLVTKDGNTVWIGTSNNGLDKLDIRTGKFQNYSSGTGADSMNCKSVAMLMEDRNGKLWIATGWGGINILNPATNKFQKLTNSPANKNSIADDAVQTIYEDRTGNVWIGGYTNGISIYNPQTKTFTRLNTGNSKLTSNVISDFYEDRLGNMWIGTMEGGLNCYHAKSKNITALTEQQGLIDNTIHSVLGDKYGKLWLSTNQGIMRYNPQTKRLKKLDRFNGLKSIEFNIGSGLTLKNGNIIIGSINGYTIINPKNVTVNTTPADVAITGLWILNKKVNAGQRKSVLQKSILNTSCIELNAGQSVISIDFAALNHTIPERNKYAYRLNGFDQNWIYTDQRRVTYTNLDAGTYVFEVKAANYDGYWNGIVRSLTITVRPPFWKTWWFRLSVLLFLSAVLYLSYRFRTLYLRQQRLELRRQVRERTAEVVSQRDSLVKLNDDLQRQFEISQAQSEELQAQAEELQVQSEELMSATQNLEAMNTQLAEQKEVEQRAREDADRANKAKSTFLATMSHEIRTPLNGVLGMASLLSATELNKEQHEYTDAILQSGQSLLNVINDVLDFSKIESGNLELDPQDFELRALIEEVMMMFAAKTADTGVELFCHIKGDVPPLLCTDSIRLRQVLINLVGNACKFTDKGEIVIKVSKLFSDDERLTLLFEVKDTGIGIPADRISNLFEAFNQLDSSVTRKYGGSGLGLAICQRLVRLMGGQIRVSSKQSSGSVFSFTIECKTASSVNSDSTAVGTYWPGKTAIVNNNETCTAILKEHLEDKKIEVCTYKTGREAIAAVETNDFKLIIAGQNTDDMTGKTFCLQLRNIASQCPVILITGLGMDISNSDFGANFYTLTKPVRLNELHALVNRMAKDYNAAPAKDIKSVLSQDFATHYPYKMLVAEDNAMNQKLIVRILNRLGYQPDLANDGQEALEKVMVTNYDIILMDIQMPNLDGLEATRLIRNRLGNKPIIVALTANALTEDKQLCFEAGMNGYLTKPLNLDNLMNTLQNLHS</sequence>
<keyword evidence="18" id="KW-1185">Reference proteome</keyword>
<evidence type="ECO:0000259" key="15">
    <source>
        <dbReference type="PROSITE" id="PS50109"/>
    </source>
</evidence>
<dbReference type="SMART" id="SM00387">
    <property type="entry name" value="HATPase_c"/>
    <property type="match status" value="1"/>
</dbReference>
<feature type="modified residue" description="4-aspartylphosphate" evidence="13">
    <location>
        <position position="1350"/>
    </location>
</feature>
<dbReference type="InterPro" id="IPR003594">
    <property type="entry name" value="HATPase_dom"/>
</dbReference>
<evidence type="ECO:0000256" key="8">
    <source>
        <dbReference type="ARBA" id="ARBA00022777"/>
    </source>
</evidence>
<evidence type="ECO:0000256" key="11">
    <source>
        <dbReference type="ARBA" id="ARBA00023012"/>
    </source>
</evidence>
<dbReference type="OrthoDB" id="9809670at2"/>
<accession>A0A6I4I888</accession>
<dbReference type="SMART" id="SM00448">
    <property type="entry name" value="REC"/>
    <property type="match status" value="2"/>
</dbReference>
<dbReference type="Pfam" id="PF00512">
    <property type="entry name" value="HisKA"/>
    <property type="match status" value="1"/>
</dbReference>
<gene>
    <name evidence="17" type="ORF">GO816_09080</name>
</gene>
<evidence type="ECO:0000313" key="17">
    <source>
        <dbReference type="EMBL" id="MVN91272.1"/>
    </source>
</evidence>
<keyword evidence="7" id="KW-0547">Nucleotide-binding</keyword>
<keyword evidence="9" id="KW-0067">ATP-binding</keyword>
<evidence type="ECO:0000256" key="12">
    <source>
        <dbReference type="ARBA" id="ARBA00023136"/>
    </source>
</evidence>
<reference evidence="17 18" key="1">
    <citation type="submission" date="2019-12" db="EMBL/GenBank/DDBJ databases">
        <title>Mucilaginibacter sp. HME9299 genome sequencing and assembly.</title>
        <authorList>
            <person name="Kang H."/>
            <person name="Kim H."/>
            <person name="Joh K."/>
        </authorList>
    </citation>
    <scope>NUCLEOTIDE SEQUENCE [LARGE SCALE GENOMIC DNA]</scope>
    <source>
        <strain evidence="17 18">HME9299</strain>
    </source>
</reference>
<dbReference type="InterPro" id="IPR005467">
    <property type="entry name" value="His_kinase_dom"/>
</dbReference>
<comment type="subcellular location">
    <subcellularLocation>
        <location evidence="2">Membrane</location>
    </subcellularLocation>
</comment>
<dbReference type="PANTHER" id="PTHR45339:SF1">
    <property type="entry name" value="HYBRID SIGNAL TRANSDUCTION HISTIDINE KINASE J"/>
    <property type="match status" value="1"/>
</dbReference>
<proteinExistence type="predicted"/>
<dbReference type="SUPFAM" id="SSF55874">
    <property type="entry name" value="ATPase domain of HSP90 chaperone/DNA topoisomerase II/histidine kinase"/>
    <property type="match status" value="1"/>
</dbReference>
<dbReference type="SUPFAM" id="SSF47384">
    <property type="entry name" value="Homodimeric domain of signal transducing histidine kinase"/>
    <property type="match status" value="1"/>
</dbReference>
<dbReference type="PANTHER" id="PTHR45339">
    <property type="entry name" value="HYBRID SIGNAL TRANSDUCTION HISTIDINE KINASE J"/>
    <property type="match status" value="1"/>
</dbReference>
<feature type="coiled-coil region" evidence="14">
    <location>
        <begin position="852"/>
        <end position="917"/>
    </location>
</feature>
<keyword evidence="4 13" id="KW-0597">Phosphoprotein</keyword>
<dbReference type="CDD" id="cd17546">
    <property type="entry name" value="REC_hyHK_CKI1_RcsC-like"/>
    <property type="match status" value="1"/>
</dbReference>
<dbReference type="Gene3D" id="2.130.10.10">
    <property type="entry name" value="YVTN repeat-like/Quinoprotein amine dehydrogenase"/>
    <property type="match status" value="2"/>
</dbReference>
<dbReference type="CDD" id="cd00156">
    <property type="entry name" value="REC"/>
    <property type="match status" value="1"/>
</dbReference>
<dbReference type="CDD" id="cd00082">
    <property type="entry name" value="HisKA"/>
    <property type="match status" value="1"/>
</dbReference>
<evidence type="ECO:0000256" key="7">
    <source>
        <dbReference type="ARBA" id="ARBA00022741"/>
    </source>
</evidence>
<dbReference type="FunFam" id="1.10.287.130:FF:000004">
    <property type="entry name" value="Ethylene receptor 1"/>
    <property type="match status" value="1"/>
</dbReference>
<keyword evidence="6" id="KW-0812">Transmembrane</keyword>
<dbReference type="SMART" id="SM00388">
    <property type="entry name" value="HisKA"/>
    <property type="match status" value="1"/>
</dbReference>
<evidence type="ECO:0000256" key="1">
    <source>
        <dbReference type="ARBA" id="ARBA00000085"/>
    </source>
</evidence>
<dbReference type="InterPro" id="IPR036890">
    <property type="entry name" value="HATPase_C_sf"/>
</dbReference>
<dbReference type="EMBL" id="WQLA01000003">
    <property type="protein sequence ID" value="MVN91272.1"/>
    <property type="molecule type" value="Genomic_DNA"/>
</dbReference>
<keyword evidence="12" id="KW-0472">Membrane</keyword>
<keyword evidence="10" id="KW-1133">Transmembrane helix</keyword>
<evidence type="ECO:0000256" key="6">
    <source>
        <dbReference type="ARBA" id="ARBA00022692"/>
    </source>
</evidence>
<feature type="domain" description="Histidine kinase" evidence="15">
    <location>
        <begin position="924"/>
        <end position="1145"/>
    </location>
</feature>
<dbReference type="GO" id="GO:0016020">
    <property type="term" value="C:membrane"/>
    <property type="evidence" value="ECO:0007669"/>
    <property type="project" value="UniProtKB-SubCell"/>
</dbReference>
<organism evidence="17 18">
    <name type="scientific">Mucilaginibacter aquatilis</name>
    <dbReference type="NCBI Taxonomy" id="1517760"/>
    <lineage>
        <taxon>Bacteria</taxon>
        <taxon>Pseudomonadati</taxon>
        <taxon>Bacteroidota</taxon>
        <taxon>Sphingobacteriia</taxon>
        <taxon>Sphingobacteriales</taxon>
        <taxon>Sphingobacteriaceae</taxon>
        <taxon>Mucilaginibacter</taxon>
    </lineage>
</organism>
<evidence type="ECO:0000313" key="18">
    <source>
        <dbReference type="Proteomes" id="UP000434850"/>
    </source>
</evidence>
<name>A0A6I4I888_9SPHI</name>
<evidence type="ECO:0000256" key="4">
    <source>
        <dbReference type="ARBA" id="ARBA00022553"/>
    </source>
</evidence>
<dbReference type="InterPro" id="IPR015943">
    <property type="entry name" value="WD40/YVTN_repeat-like_dom_sf"/>
</dbReference>
<evidence type="ECO:0000259" key="16">
    <source>
        <dbReference type="PROSITE" id="PS50110"/>
    </source>
</evidence>
<dbReference type="GO" id="GO:0000155">
    <property type="term" value="F:phosphorelay sensor kinase activity"/>
    <property type="evidence" value="ECO:0007669"/>
    <property type="project" value="InterPro"/>
</dbReference>
<keyword evidence="5" id="KW-0808">Transferase</keyword>
<dbReference type="Pfam" id="PF00072">
    <property type="entry name" value="Response_reg"/>
    <property type="match status" value="2"/>
</dbReference>
<dbReference type="InterPro" id="IPR011110">
    <property type="entry name" value="Reg_prop"/>
</dbReference>
<dbReference type="GO" id="GO:0005524">
    <property type="term" value="F:ATP binding"/>
    <property type="evidence" value="ECO:0007669"/>
    <property type="project" value="UniProtKB-KW"/>
</dbReference>
<dbReference type="SUPFAM" id="SSF52172">
    <property type="entry name" value="CheY-like"/>
    <property type="match status" value="2"/>
</dbReference>
<dbReference type="SUPFAM" id="SSF63829">
    <property type="entry name" value="Calcium-dependent phosphotriesterase"/>
    <property type="match status" value="3"/>
</dbReference>
<comment type="caution">
    <text evidence="13">Lacks conserved residue(s) required for the propagation of feature annotation.</text>
</comment>
<feature type="domain" description="Response regulatory" evidence="16">
    <location>
        <begin position="1301"/>
        <end position="1416"/>
    </location>
</feature>